<reference evidence="2" key="1">
    <citation type="journal article" date="2019" name="Sci. Rep.">
        <title>Draft genome of Tanacetum cinerariifolium, the natural source of mosquito coil.</title>
        <authorList>
            <person name="Yamashiro T."/>
            <person name="Shiraishi A."/>
            <person name="Satake H."/>
            <person name="Nakayama K."/>
        </authorList>
    </citation>
    <scope>NUCLEOTIDE SEQUENCE</scope>
</reference>
<evidence type="ECO:0000313" key="2">
    <source>
        <dbReference type="EMBL" id="GEY92025.1"/>
    </source>
</evidence>
<gene>
    <name evidence="2" type="ORF">Tci_463999</name>
</gene>
<dbReference type="AlphaFoldDB" id="A0A699HYH5"/>
<proteinExistence type="predicted"/>
<protein>
    <submittedName>
        <fullName evidence="2">Uncharacterized protein</fullName>
    </submittedName>
</protein>
<feature type="compositionally biased region" description="Acidic residues" evidence="1">
    <location>
        <begin position="77"/>
        <end position="87"/>
    </location>
</feature>
<dbReference type="EMBL" id="BKCJ010222521">
    <property type="protein sequence ID" value="GEY92025.1"/>
    <property type="molecule type" value="Genomic_DNA"/>
</dbReference>
<sequence length="283" mass="32319">MDYDPCTVYADIPTIFSMKVHHGRKFTSRPNRKYVSSKHKVIEVYIEQHESLVESLDGDTDNDVDNVGDNKQGIEWGDNEQGIEGDNDMGNVRDNEQGINYGNEGDNEMGSDEGSDGDNEIDNEMCSDEMGSDHSIEMVVDQGDEKGSEYGGVEEEFNDHDDDNIVDEEHIIDELEVYLEGFRFTVDEDLFPKALHHEIRANCVGTIPSMESQKGIRLKDNMVINVKGQHDHDVNVRLPEAWVHPAYRLETCRQQYSFNINHANERNLWEKNKWPTTLLHSGV</sequence>
<comment type="caution">
    <text evidence="2">The sequence shown here is derived from an EMBL/GenBank/DDBJ whole genome shotgun (WGS) entry which is preliminary data.</text>
</comment>
<accession>A0A699HYH5</accession>
<name>A0A699HYH5_TANCI</name>
<feature type="region of interest" description="Disordered" evidence="1">
    <location>
        <begin position="69"/>
        <end position="117"/>
    </location>
</feature>
<organism evidence="2">
    <name type="scientific">Tanacetum cinerariifolium</name>
    <name type="common">Dalmatian daisy</name>
    <name type="synonym">Chrysanthemum cinerariifolium</name>
    <dbReference type="NCBI Taxonomy" id="118510"/>
    <lineage>
        <taxon>Eukaryota</taxon>
        <taxon>Viridiplantae</taxon>
        <taxon>Streptophyta</taxon>
        <taxon>Embryophyta</taxon>
        <taxon>Tracheophyta</taxon>
        <taxon>Spermatophyta</taxon>
        <taxon>Magnoliopsida</taxon>
        <taxon>eudicotyledons</taxon>
        <taxon>Gunneridae</taxon>
        <taxon>Pentapetalae</taxon>
        <taxon>asterids</taxon>
        <taxon>campanulids</taxon>
        <taxon>Asterales</taxon>
        <taxon>Asteraceae</taxon>
        <taxon>Asteroideae</taxon>
        <taxon>Anthemideae</taxon>
        <taxon>Anthemidinae</taxon>
        <taxon>Tanacetum</taxon>
    </lineage>
</organism>
<feature type="compositionally biased region" description="Acidic residues" evidence="1">
    <location>
        <begin position="105"/>
        <end position="117"/>
    </location>
</feature>
<evidence type="ECO:0000256" key="1">
    <source>
        <dbReference type="SAM" id="MobiDB-lite"/>
    </source>
</evidence>